<feature type="domain" description="G-patch" evidence="9">
    <location>
        <begin position="272"/>
        <end position="302"/>
    </location>
</feature>
<evidence type="ECO:0000259" key="9">
    <source>
        <dbReference type="PROSITE" id="PS50174"/>
    </source>
</evidence>
<dbReference type="Pfam" id="PF01585">
    <property type="entry name" value="G-patch"/>
    <property type="match status" value="1"/>
</dbReference>
<dbReference type="KEGG" id="tet:TTHERM_00046410"/>
<dbReference type="FunFam" id="3.30.70.330:FF:000382">
    <property type="entry name" value="G-patch domain-containing protein"/>
    <property type="match status" value="1"/>
</dbReference>
<dbReference type="RefSeq" id="XP_001014636.1">
    <property type="nucleotide sequence ID" value="XM_001014636.3"/>
</dbReference>
<dbReference type="InterPro" id="IPR003954">
    <property type="entry name" value="RRM_euk-type"/>
</dbReference>
<dbReference type="GO" id="GO:0003723">
    <property type="term" value="F:RNA binding"/>
    <property type="evidence" value="ECO:0007669"/>
    <property type="project" value="UniProtKB-UniRule"/>
</dbReference>
<evidence type="ECO:0000313" key="10">
    <source>
        <dbReference type="EMBL" id="EAR94671.1"/>
    </source>
</evidence>
<dbReference type="InterPro" id="IPR000467">
    <property type="entry name" value="G_patch_dom"/>
</dbReference>
<sequence length="441" mass="49918">MARKRSALSQRAPPAPDFNEEKRQTDNASIERHMANFFADLSKNSLSDIQQISLPNNSSQQIDSQQKDQKQGADANNSSNQTAEAVKKVDQSKLDKISQLLASKKQEVNAATASSTPKQALTDKLKNLFQKNGLTGASSTSSSSTATLLVQIQEKQSTAPQSHENLILKQKEEYDPARPNDYEILKKEINKQKQDLEKFKSKKSLGNSTEEEVIVQPQNNIQKLSYNDDYEMEEEDEDDDFRPAFGLGMKNSQMEIEKDTADLYSKGDYETSEQKAYKMMEKQGFKLGQGLGKNQQGIVAPIIAQKISDTSAIITQSTMDLSTILPQELVMKRYFEQRNLIPTKVVCIINLIAPWEIDEDLEEEVTEECFQYGVVVNLKIYVMSSEDCEDAVRIFIKYNQVEEAMNAFTNLDGRIFNGRSVIGYFYSEEEFEKNQLSYNLS</sequence>
<keyword evidence="11" id="KW-1185">Reference proteome</keyword>
<comment type="subcellular location">
    <subcellularLocation>
        <location evidence="1">Nucleus</location>
    </subcellularLocation>
</comment>
<feature type="compositionally biased region" description="Polar residues" evidence="7">
    <location>
        <begin position="74"/>
        <end position="83"/>
    </location>
</feature>
<dbReference type="PANTHER" id="PTHR13288:SF8">
    <property type="entry name" value="SPLICING FACTOR 45"/>
    <property type="match status" value="1"/>
</dbReference>
<evidence type="ECO:0000256" key="4">
    <source>
        <dbReference type="ARBA" id="ARBA00023187"/>
    </source>
</evidence>
<evidence type="ECO:0000256" key="1">
    <source>
        <dbReference type="ARBA" id="ARBA00004123"/>
    </source>
</evidence>
<protein>
    <submittedName>
        <fullName evidence="10">G-patch domain protein</fullName>
    </submittedName>
</protein>
<evidence type="ECO:0000256" key="7">
    <source>
        <dbReference type="SAM" id="MobiDB-lite"/>
    </source>
</evidence>
<feature type="compositionally biased region" description="Basic and acidic residues" evidence="7">
    <location>
        <begin position="19"/>
        <end position="30"/>
    </location>
</feature>
<keyword evidence="5" id="KW-0539">Nucleus</keyword>
<evidence type="ECO:0000313" key="11">
    <source>
        <dbReference type="Proteomes" id="UP000009168"/>
    </source>
</evidence>
<dbReference type="EMBL" id="GG662712">
    <property type="protein sequence ID" value="EAR94671.1"/>
    <property type="molecule type" value="Genomic_DNA"/>
</dbReference>
<dbReference type="InParanoid" id="Q23DQ0"/>
<dbReference type="SMART" id="SM00361">
    <property type="entry name" value="RRM_1"/>
    <property type="match status" value="1"/>
</dbReference>
<keyword evidence="3 6" id="KW-0694">RNA-binding</keyword>
<dbReference type="SMART" id="SM00443">
    <property type="entry name" value="G_patch"/>
    <property type="match status" value="1"/>
</dbReference>
<feature type="region of interest" description="Disordered" evidence="7">
    <location>
        <begin position="1"/>
        <end position="30"/>
    </location>
</feature>
<proteinExistence type="predicted"/>
<dbReference type="STRING" id="312017.Q23DQ0"/>
<dbReference type="PANTHER" id="PTHR13288">
    <property type="entry name" value="SPLICING FACTOR 45 SPF45"/>
    <property type="match status" value="1"/>
</dbReference>
<dbReference type="GO" id="GO:0071011">
    <property type="term" value="C:precatalytic spliceosome"/>
    <property type="evidence" value="ECO:0007669"/>
    <property type="project" value="TreeGrafter"/>
</dbReference>
<dbReference type="InterPro" id="IPR000504">
    <property type="entry name" value="RRM_dom"/>
</dbReference>
<dbReference type="GO" id="GO:0045292">
    <property type="term" value="P:mRNA cis splicing, via spliceosome"/>
    <property type="evidence" value="ECO:0007669"/>
    <property type="project" value="InterPro"/>
</dbReference>
<dbReference type="FunCoup" id="Q23DQ0">
    <property type="interactions" value="68"/>
</dbReference>
<organism evidence="10 11">
    <name type="scientific">Tetrahymena thermophila (strain SB210)</name>
    <dbReference type="NCBI Taxonomy" id="312017"/>
    <lineage>
        <taxon>Eukaryota</taxon>
        <taxon>Sar</taxon>
        <taxon>Alveolata</taxon>
        <taxon>Ciliophora</taxon>
        <taxon>Intramacronucleata</taxon>
        <taxon>Oligohymenophorea</taxon>
        <taxon>Hymenostomatida</taxon>
        <taxon>Tetrahymenina</taxon>
        <taxon>Tetrahymenidae</taxon>
        <taxon>Tetrahymena</taxon>
    </lineage>
</organism>
<evidence type="ECO:0000256" key="2">
    <source>
        <dbReference type="ARBA" id="ARBA00022664"/>
    </source>
</evidence>
<dbReference type="InterPro" id="IPR040052">
    <property type="entry name" value="RBM17"/>
</dbReference>
<name>Q23DQ0_TETTS</name>
<evidence type="ECO:0000256" key="6">
    <source>
        <dbReference type="PROSITE-ProRule" id="PRU00176"/>
    </source>
</evidence>
<gene>
    <name evidence="10" type="ORF">TTHERM_00046410</name>
</gene>
<feature type="region of interest" description="Disordered" evidence="7">
    <location>
        <begin position="49"/>
        <end position="92"/>
    </location>
</feature>
<dbReference type="InterPro" id="IPR012677">
    <property type="entry name" value="Nucleotide-bd_a/b_plait_sf"/>
</dbReference>
<dbReference type="HOGENOM" id="CLU_621873_0_0_1"/>
<dbReference type="PROSITE" id="PS50102">
    <property type="entry name" value="RRM"/>
    <property type="match status" value="1"/>
</dbReference>
<dbReference type="GeneID" id="7832878"/>
<dbReference type="CDD" id="cd12374">
    <property type="entry name" value="RRM_UHM_SPF45_PUF60"/>
    <property type="match status" value="1"/>
</dbReference>
<evidence type="ECO:0000259" key="8">
    <source>
        <dbReference type="PROSITE" id="PS50102"/>
    </source>
</evidence>
<dbReference type="Proteomes" id="UP000009168">
    <property type="component" value="Unassembled WGS sequence"/>
</dbReference>
<keyword evidence="4" id="KW-0508">mRNA splicing</keyword>
<evidence type="ECO:0000256" key="3">
    <source>
        <dbReference type="ARBA" id="ARBA00022884"/>
    </source>
</evidence>
<dbReference type="Gene3D" id="3.30.70.330">
    <property type="match status" value="1"/>
</dbReference>
<dbReference type="PROSITE" id="PS50174">
    <property type="entry name" value="G_PATCH"/>
    <property type="match status" value="1"/>
</dbReference>
<dbReference type="AlphaFoldDB" id="Q23DQ0"/>
<feature type="domain" description="RRM" evidence="8">
    <location>
        <begin position="344"/>
        <end position="421"/>
    </location>
</feature>
<dbReference type="InterPro" id="IPR035979">
    <property type="entry name" value="RBD_domain_sf"/>
</dbReference>
<dbReference type="SUPFAM" id="SSF54928">
    <property type="entry name" value="RNA-binding domain, RBD"/>
    <property type="match status" value="1"/>
</dbReference>
<keyword evidence="2" id="KW-0507">mRNA processing</keyword>
<accession>Q23DQ0</accession>
<reference evidence="11" key="1">
    <citation type="journal article" date="2006" name="PLoS Biol.">
        <title>Macronuclear genome sequence of the ciliate Tetrahymena thermophila, a model eukaryote.</title>
        <authorList>
            <person name="Eisen J.A."/>
            <person name="Coyne R.S."/>
            <person name="Wu M."/>
            <person name="Wu D."/>
            <person name="Thiagarajan M."/>
            <person name="Wortman J.R."/>
            <person name="Badger J.H."/>
            <person name="Ren Q."/>
            <person name="Amedeo P."/>
            <person name="Jones K.M."/>
            <person name="Tallon L.J."/>
            <person name="Delcher A.L."/>
            <person name="Salzberg S.L."/>
            <person name="Silva J.C."/>
            <person name="Haas B.J."/>
            <person name="Majoros W.H."/>
            <person name="Farzad M."/>
            <person name="Carlton J.M."/>
            <person name="Smith R.K. Jr."/>
            <person name="Garg J."/>
            <person name="Pearlman R.E."/>
            <person name="Karrer K.M."/>
            <person name="Sun L."/>
            <person name="Manning G."/>
            <person name="Elde N.C."/>
            <person name="Turkewitz A.P."/>
            <person name="Asai D.J."/>
            <person name="Wilkes D.E."/>
            <person name="Wang Y."/>
            <person name="Cai H."/>
            <person name="Collins K."/>
            <person name="Stewart B.A."/>
            <person name="Lee S.R."/>
            <person name="Wilamowska K."/>
            <person name="Weinberg Z."/>
            <person name="Ruzzo W.L."/>
            <person name="Wloga D."/>
            <person name="Gaertig J."/>
            <person name="Frankel J."/>
            <person name="Tsao C.-C."/>
            <person name="Gorovsky M.A."/>
            <person name="Keeling P.J."/>
            <person name="Waller R.F."/>
            <person name="Patron N.J."/>
            <person name="Cherry J.M."/>
            <person name="Stover N.A."/>
            <person name="Krieger C.J."/>
            <person name="del Toro C."/>
            <person name="Ryder H.F."/>
            <person name="Williamson S.C."/>
            <person name="Barbeau R.A."/>
            <person name="Hamilton E.P."/>
            <person name="Orias E."/>
        </authorList>
    </citation>
    <scope>NUCLEOTIDE SEQUENCE [LARGE SCALE GENOMIC DNA]</scope>
    <source>
        <strain evidence="11">SB210</strain>
    </source>
</reference>
<dbReference type="OrthoDB" id="307456at2759"/>
<dbReference type="eggNOG" id="KOG1996">
    <property type="taxonomic scope" value="Eukaryota"/>
</dbReference>
<evidence type="ECO:0000256" key="5">
    <source>
        <dbReference type="ARBA" id="ARBA00023242"/>
    </source>
</evidence>